<evidence type="ECO:0000313" key="4">
    <source>
        <dbReference type="Proteomes" id="UP000539372"/>
    </source>
</evidence>
<dbReference type="InterPro" id="IPR007038">
    <property type="entry name" value="HupE_UreJ"/>
</dbReference>
<keyword evidence="1" id="KW-1133">Transmembrane helix</keyword>
<dbReference type="Pfam" id="PF04955">
    <property type="entry name" value="HupE_UreJ"/>
    <property type="match status" value="1"/>
</dbReference>
<keyword evidence="2" id="KW-0732">Signal</keyword>
<comment type="caution">
    <text evidence="3">The sequence shown here is derived from an EMBL/GenBank/DDBJ whole genome shotgun (WGS) entry which is preliminary data.</text>
</comment>
<feature type="transmembrane region" description="Helical" evidence="1">
    <location>
        <begin position="64"/>
        <end position="84"/>
    </location>
</feature>
<protein>
    <submittedName>
        <fullName evidence="3">HupE/UreJ family protein</fullName>
    </submittedName>
</protein>
<feature type="transmembrane region" description="Helical" evidence="1">
    <location>
        <begin position="175"/>
        <end position="192"/>
    </location>
</feature>
<feature type="transmembrane region" description="Helical" evidence="1">
    <location>
        <begin position="90"/>
        <end position="108"/>
    </location>
</feature>
<dbReference type="RefSeq" id="WP_169624947.1">
    <property type="nucleotide sequence ID" value="NZ_JABBNT010000002.1"/>
</dbReference>
<feature type="transmembrane region" description="Helical" evidence="1">
    <location>
        <begin position="145"/>
        <end position="163"/>
    </location>
</feature>
<keyword evidence="4" id="KW-1185">Reference proteome</keyword>
<reference evidence="3 4" key="1">
    <citation type="submission" date="2020-04" db="EMBL/GenBank/DDBJ databases">
        <title>Rhodospirillaceae bacterium KN72 isolated from deep sea.</title>
        <authorList>
            <person name="Zhang D.-C."/>
        </authorList>
    </citation>
    <scope>NUCLEOTIDE SEQUENCE [LARGE SCALE GENOMIC DNA]</scope>
    <source>
        <strain evidence="3 4">KN72</strain>
    </source>
</reference>
<accession>A0A7Y0DZV8</accession>
<dbReference type="EMBL" id="JABBNT010000002">
    <property type="protein sequence ID" value="NMM44624.1"/>
    <property type="molecule type" value="Genomic_DNA"/>
</dbReference>
<feature type="signal peptide" evidence="2">
    <location>
        <begin position="1"/>
        <end position="22"/>
    </location>
</feature>
<feature type="transmembrane region" description="Helical" evidence="1">
    <location>
        <begin position="38"/>
        <end position="57"/>
    </location>
</feature>
<dbReference type="AlphaFoldDB" id="A0A7Y0DZV8"/>
<evidence type="ECO:0000256" key="2">
    <source>
        <dbReference type="SAM" id="SignalP"/>
    </source>
</evidence>
<evidence type="ECO:0000256" key="1">
    <source>
        <dbReference type="SAM" id="Phobius"/>
    </source>
</evidence>
<keyword evidence="1" id="KW-0472">Membrane</keyword>
<gene>
    <name evidence="3" type="ORF">HH303_09035</name>
</gene>
<evidence type="ECO:0000313" key="3">
    <source>
        <dbReference type="EMBL" id="NMM44624.1"/>
    </source>
</evidence>
<dbReference type="Proteomes" id="UP000539372">
    <property type="component" value="Unassembled WGS sequence"/>
</dbReference>
<feature type="chain" id="PRO_5030660435" evidence="2">
    <location>
        <begin position="23"/>
        <end position="193"/>
    </location>
</feature>
<proteinExistence type="predicted"/>
<sequence length="193" mass="18983">MTKLRNYAPIAAILLAATPAFAHTGATGATGLGTGFGHPMGGADHLLAMIAVGILAAQQGGRALYLLPLAFVGMMIVGAAASIGGIPLPFVEVGIVGSVILLGFVIALGRHMPVAASALLVGALAVFHGHAHGTEMPLSVSGLEYGLGFVAATALLHVAGIALTRMVSVLGSETMLRFGGAGIATAGLALAVA</sequence>
<dbReference type="PIRSF" id="PIRSF016919">
    <property type="entry name" value="HupE_UreJ"/>
    <property type="match status" value="1"/>
</dbReference>
<feature type="transmembrane region" description="Helical" evidence="1">
    <location>
        <begin position="115"/>
        <end position="133"/>
    </location>
</feature>
<name>A0A7Y0DZV8_9PROT</name>
<organism evidence="3 4">
    <name type="scientific">Pacificispira spongiicola</name>
    <dbReference type="NCBI Taxonomy" id="2729598"/>
    <lineage>
        <taxon>Bacteria</taxon>
        <taxon>Pseudomonadati</taxon>
        <taxon>Pseudomonadota</taxon>
        <taxon>Alphaproteobacteria</taxon>
        <taxon>Rhodospirillales</taxon>
        <taxon>Rhodospirillaceae</taxon>
        <taxon>Pacificispira</taxon>
    </lineage>
</organism>
<keyword evidence="1" id="KW-0812">Transmembrane</keyword>